<name>A0A371PNB3_9BACL</name>
<organism evidence="1 2">
    <name type="scientific">Paenibacillus paeoniae</name>
    <dbReference type="NCBI Taxonomy" id="2292705"/>
    <lineage>
        <taxon>Bacteria</taxon>
        <taxon>Bacillati</taxon>
        <taxon>Bacillota</taxon>
        <taxon>Bacilli</taxon>
        <taxon>Bacillales</taxon>
        <taxon>Paenibacillaceae</taxon>
        <taxon>Paenibacillus</taxon>
    </lineage>
</organism>
<dbReference type="EMBL" id="QUBQ01000001">
    <property type="protein sequence ID" value="REK77671.1"/>
    <property type="molecule type" value="Genomic_DNA"/>
</dbReference>
<reference evidence="1 2" key="1">
    <citation type="submission" date="2018-08" db="EMBL/GenBank/DDBJ databases">
        <title>Paenibacillus sp. M4BSY-1, whole genome shotgun sequence.</title>
        <authorList>
            <person name="Tuo L."/>
        </authorList>
    </citation>
    <scope>NUCLEOTIDE SEQUENCE [LARGE SCALE GENOMIC DNA]</scope>
    <source>
        <strain evidence="1 2">M4BSY-1</strain>
    </source>
</reference>
<proteinExistence type="predicted"/>
<dbReference type="RefSeq" id="WP_116045444.1">
    <property type="nucleotide sequence ID" value="NZ_QUBQ01000001.1"/>
</dbReference>
<dbReference type="AlphaFoldDB" id="A0A371PNB3"/>
<dbReference type="Proteomes" id="UP000261905">
    <property type="component" value="Unassembled WGS sequence"/>
</dbReference>
<evidence type="ECO:0000313" key="1">
    <source>
        <dbReference type="EMBL" id="REK77671.1"/>
    </source>
</evidence>
<evidence type="ECO:0000313" key="2">
    <source>
        <dbReference type="Proteomes" id="UP000261905"/>
    </source>
</evidence>
<keyword evidence="2" id="KW-1185">Reference proteome</keyword>
<dbReference type="OrthoDB" id="9154220at2"/>
<accession>A0A371PNB3</accession>
<gene>
    <name evidence="1" type="ORF">DX130_11950</name>
</gene>
<comment type="caution">
    <text evidence="1">The sequence shown here is derived from an EMBL/GenBank/DDBJ whole genome shotgun (WGS) entry which is preliminary data.</text>
</comment>
<protein>
    <submittedName>
        <fullName evidence="1">Transposase</fullName>
    </submittedName>
</protein>
<sequence>MIETFMKALYESIVEENLELYKNIYETTKVTPKTDVYWKQAIDMYNSLSDENKKILMRIIKQTMIDTISNTLGVIDGSSTLKDCLAEPKCYLNSIETDGELQEYFLAFIEENEDYPIHFKI</sequence>